<feature type="region of interest" description="Disordered" evidence="1">
    <location>
        <begin position="781"/>
        <end position="813"/>
    </location>
</feature>
<dbReference type="Gramene" id="CMD106CT">
    <property type="protein sequence ID" value="CMD106CT"/>
    <property type="gene ID" value="CMD106C"/>
</dbReference>
<evidence type="ECO:0000256" key="1">
    <source>
        <dbReference type="SAM" id="MobiDB-lite"/>
    </source>
</evidence>
<organism evidence="2 3">
    <name type="scientific">Cyanidioschyzon merolae (strain NIES-3377 / 10D)</name>
    <name type="common">Unicellular red alga</name>
    <dbReference type="NCBI Taxonomy" id="280699"/>
    <lineage>
        <taxon>Eukaryota</taxon>
        <taxon>Rhodophyta</taxon>
        <taxon>Bangiophyceae</taxon>
        <taxon>Cyanidiales</taxon>
        <taxon>Cyanidiaceae</taxon>
        <taxon>Cyanidioschyzon</taxon>
    </lineage>
</organism>
<reference evidence="2 3" key="2">
    <citation type="journal article" date="2007" name="BMC Biol.">
        <title>A 100%-complete sequence reveals unusually simple genomic features in the hot-spring red alga Cyanidioschyzon merolae.</title>
        <authorList>
            <person name="Nozaki H."/>
            <person name="Takano H."/>
            <person name="Misumi O."/>
            <person name="Terasawa K."/>
            <person name="Matsuzaki M."/>
            <person name="Maruyama S."/>
            <person name="Nishida K."/>
            <person name="Yagisawa F."/>
            <person name="Yoshida Y."/>
            <person name="Fujiwara T."/>
            <person name="Takio S."/>
            <person name="Tamura K."/>
            <person name="Chung S.J."/>
            <person name="Nakamura S."/>
            <person name="Kuroiwa H."/>
            <person name="Tanaka K."/>
            <person name="Sato N."/>
            <person name="Kuroiwa T."/>
        </authorList>
    </citation>
    <scope>NUCLEOTIDE SEQUENCE [LARGE SCALE GENOMIC DNA]</scope>
    <source>
        <strain evidence="2 3">10D</strain>
    </source>
</reference>
<feature type="compositionally biased region" description="Polar residues" evidence="1">
    <location>
        <begin position="833"/>
        <end position="843"/>
    </location>
</feature>
<dbReference type="AlphaFoldDB" id="M1V480"/>
<reference evidence="2 3" key="1">
    <citation type="journal article" date="2004" name="Nature">
        <title>Genome sequence of the ultrasmall unicellular red alga Cyanidioschyzon merolae 10D.</title>
        <authorList>
            <person name="Matsuzaki M."/>
            <person name="Misumi O."/>
            <person name="Shin-i T."/>
            <person name="Maruyama S."/>
            <person name="Takahara M."/>
            <person name="Miyagishima S."/>
            <person name="Mori T."/>
            <person name="Nishida K."/>
            <person name="Yagisawa F."/>
            <person name="Nishida K."/>
            <person name="Yoshida Y."/>
            <person name="Nishimura Y."/>
            <person name="Nakao S."/>
            <person name="Kobayashi T."/>
            <person name="Momoyama Y."/>
            <person name="Higashiyama T."/>
            <person name="Minoda A."/>
            <person name="Sano M."/>
            <person name="Nomoto H."/>
            <person name="Oishi K."/>
            <person name="Hayashi H."/>
            <person name="Ohta F."/>
            <person name="Nishizaka S."/>
            <person name="Haga S."/>
            <person name="Miura S."/>
            <person name="Morishita T."/>
            <person name="Kabeya Y."/>
            <person name="Terasawa K."/>
            <person name="Suzuki Y."/>
            <person name="Ishii Y."/>
            <person name="Asakawa S."/>
            <person name="Takano H."/>
            <person name="Ohta N."/>
            <person name="Kuroiwa H."/>
            <person name="Tanaka K."/>
            <person name="Shimizu N."/>
            <person name="Sugano S."/>
            <person name="Sato N."/>
            <person name="Nozaki H."/>
            <person name="Ogasawara N."/>
            <person name="Kohara Y."/>
            <person name="Kuroiwa T."/>
        </authorList>
    </citation>
    <scope>NUCLEOTIDE SEQUENCE [LARGE SCALE GENOMIC DNA]</scope>
    <source>
        <strain evidence="2 3">10D</strain>
    </source>
</reference>
<dbReference type="HOGENOM" id="CLU_337827_0_0_1"/>
<dbReference type="RefSeq" id="XP_005535466.1">
    <property type="nucleotide sequence ID" value="XM_005535409.1"/>
</dbReference>
<dbReference type="Proteomes" id="UP000007014">
    <property type="component" value="Chromosome 4"/>
</dbReference>
<feature type="region of interest" description="Disordered" evidence="1">
    <location>
        <begin position="824"/>
        <end position="843"/>
    </location>
</feature>
<evidence type="ECO:0000313" key="3">
    <source>
        <dbReference type="Proteomes" id="UP000007014"/>
    </source>
</evidence>
<dbReference type="GeneID" id="16992657"/>
<feature type="compositionally biased region" description="Basic and acidic residues" evidence="1">
    <location>
        <begin position="96"/>
        <end position="107"/>
    </location>
</feature>
<proteinExistence type="predicted"/>
<name>M1V480_CYAM1</name>
<gene>
    <name evidence="2" type="ORF">CYME_CMD106C</name>
</gene>
<sequence length="843" mass="93449">MEPHSSNSAGARGMQQEVPNLLLVYPSVVKAASALEFVARRAHLLCGTLETLQESDRGAAAQTSSRVRCPSSEAVSQQGTPLGTKSDESLAGYGSRENEQLEARSRGSAEGSVAPFSYRLRRDATWKSLDVQPCHLAATRNPSAAPLDLLAQVQCLRLARRLLERACSALEDGSWLELVKAHALYVRSKAALGNPVEDTKTATLRSESLIHELRVRLHEQCALLREEIVERARMTACSMCFDSSSIEYPMSERRKRFAALLWLQIDLGMDLGEMLHTLFQSHSRIVCERMRSRGPEVTLTLVRQAFCAVISFLGAFASLEEQSANHEAVTLSIWSAQPLDLVDGYGDHPERSPDCEPLRLRPTIVSTPAPKQESLLDAYTKQIWQMLDTVVEKLADHGANKATAASLTGLLQELDSACRLGRSRTAKGPAAPGFFAALQAEILTMLMRPLEKLVPAVLSQHAEDLVDGYTQILHRLIGECVRDGRALLHEEQVSTALCIPKLADFSSVARKMRPSRFRSVFSTSIPETLHISLERISPKSGPLLDCQLVQAAYSCEPNQSVAYTVGMPEAESPLWYATCTWNEIESCTQRIMKEFSLICRAFPNMKKHFLRQLKERIRGFTTDIASGRICSVTSLVQLFERGLRWVPLLLAYAFCHIVDSLRLFYDQEDLGALDKEITEWLFQAARAMLEVWLRGVAEVATALRDRPATLEQQFSDIPKGVSGTEANDAADEPIASFWKGYALYALRFAAPSASWRTVLNELQEREAFRSHYSWTSSCLAPGSAQHTGADAPSDHCSNREAQPQQRQRTRIDIASPVHSRMLVGAQVSHPNPVHSQDSTLKTA</sequence>
<feature type="region of interest" description="Disordered" evidence="1">
    <location>
        <begin position="55"/>
        <end position="108"/>
    </location>
</feature>
<dbReference type="KEGG" id="cme:CYME_CMD106C"/>
<feature type="compositionally biased region" description="Polar residues" evidence="1">
    <location>
        <begin position="73"/>
        <end position="83"/>
    </location>
</feature>
<dbReference type="EMBL" id="AP006486">
    <property type="protein sequence ID" value="BAM79180.1"/>
    <property type="molecule type" value="Genomic_DNA"/>
</dbReference>
<keyword evidence="3" id="KW-1185">Reference proteome</keyword>
<protein>
    <submittedName>
        <fullName evidence="2">Uncharacterized protein</fullName>
    </submittedName>
</protein>
<accession>M1V480</accession>
<evidence type="ECO:0000313" key="2">
    <source>
        <dbReference type="EMBL" id="BAM79180.1"/>
    </source>
</evidence>